<dbReference type="STRING" id="1036808.A0A0C3EDW4"/>
<dbReference type="EMBL" id="KN822017">
    <property type="protein sequence ID" value="KIM66524.1"/>
    <property type="molecule type" value="Genomic_DNA"/>
</dbReference>
<dbReference type="OrthoDB" id="2651116at2759"/>
<dbReference type="HOGENOM" id="CLU_175215_0_0_1"/>
<reference evidence="2" key="2">
    <citation type="submission" date="2015-01" db="EMBL/GenBank/DDBJ databases">
        <title>Evolutionary Origins and Diversification of the Mycorrhizal Mutualists.</title>
        <authorList>
            <consortium name="DOE Joint Genome Institute"/>
            <consortium name="Mycorrhizal Genomics Consortium"/>
            <person name="Kohler A."/>
            <person name="Kuo A."/>
            <person name="Nagy L.G."/>
            <person name="Floudas D."/>
            <person name="Copeland A."/>
            <person name="Barry K.W."/>
            <person name="Cichocki N."/>
            <person name="Veneault-Fourrey C."/>
            <person name="LaButti K."/>
            <person name="Lindquist E.A."/>
            <person name="Lipzen A."/>
            <person name="Lundell T."/>
            <person name="Morin E."/>
            <person name="Murat C."/>
            <person name="Riley R."/>
            <person name="Ohm R."/>
            <person name="Sun H."/>
            <person name="Tunlid A."/>
            <person name="Henrissat B."/>
            <person name="Grigoriev I.V."/>
            <person name="Hibbett D.S."/>
            <person name="Martin F."/>
        </authorList>
    </citation>
    <scope>NUCLEOTIDE SEQUENCE [LARGE SCALE GENOMIC DNA]</scope>
    <source>
        <strain evidence="2">Foug A</strain>
    </source>
</reference>
<keyword evidence="2" id="KW-1185">Reference proteome</keyword>
<dbReference type="AlphaFoldDB" id="A0A0C3EDW4"/>
<reference evidence="1 2" key="1">
    <citation type="submission" date="2014-04" db="EMBL/GenBank/DDBJ databases">
        <authorList>
            <consortium name="DOE Joint Genome Institute"/>
            <person name="Kuo A."/>
            <person name="Kohler A."/>
            <person name="Nagy L.G."/>
            <person name="Floudas D."/>
            <person name="Copeland A."/>
            <person name="Barry K.W."/>
            <person name="Cichocki N."/>
            <person name="Veneault-Fourrey C."/>
            <person name="LaButti K."/>
            <person name="Lindquist E.A."/>
            <person name="Lipzen A."/>
            <person name="Lundell T."/>
            <person name="Morin E."/>
            <person name="Murat C."/>
            <person name="Sun H."/>
            <person name="Tunlid A."/>
            <person name="Henrissat B."/>
            <person name="Grigoriev I.V."/>
            <person name="Hibbett D.S."/>
            <person name="Martin F."/>
            <person name="Nordberg H.P."/>
            <person name="Cantor M.N."/>
            <person name="Hua S.X."/>
        </authorList>
    </citation>
    <scope>NUCLEOTIDE SEQUENCE [LARGE SCALE GENOMIC DNA]</scope>
    <source>
        <strain evidence="1 2">Foug A</strain>
    </source>
</reference>
<protein>
    <submittedName>
        <fullName evidence="1">Uncharacterized protein</fullName>
    </submittedName>
</protein>
<gene>
    <name evidence="1" type="ORF">SCLCIDRAFT_38747</name>
</gene>
<feature type="non-terminal residue" evidence="1">
    <location>
        <position position="1"/>
    </location>
</feature>
<dbReference type="InParanoid" id="A0A0C3EDW4"/>
<proteinExistence type="predicted"/>
<dbReference type="Pfam" id="PF14223">
    <property type="entry name" value="Retrotran_gag_2"/>
    <property type="match status" value="1"/>
</dbReference>
<evidence type="ECO:0000313" key="1">
    <source>
        <dbReference type="EMBL" id="KIM66524.1"/>
    </source>
</evidence>
<evidence type="ECO:0000313" key="2">
    <source>
        <dbReference type="Proteomes" id="UP000053989"/>
    </source>
</evidence>
<dbReference type="Proteomes" id="UP000053989">
    <property type="component" value="Unassembled WGS sequence"/>
</dbReference>
<accession>A0A0C3EDW4</accession>
<feature type="non-terminal residue" evidence="1">
    <location>
        <position position="81"/>
    </location>
</feature>
<organism evidence="1 2">
    <name type="scientific">Scleroderma citrinum Foug A</name>
    <dbReference type="NCBI Taxonomy" id="1036808"/>
    <lineage>
        <taxon>Eukaryota</taxon>
        <taxon>Fungi</taxon>
        <taxon>Dikarya</taxon>
        <taxon>Basidiomycota</taxon>
        <taxon>Agaricomycotina</taxon>
        <taxon>Agaricomycetes</taxon>
        <taxon>Agaricomycetidae</taxon>
        <taxon>Boletales</taxon>
        <taxon>Sclerodermatineae</taxon>
        <taxon>Sclerodermataceae</taxon>
        <taxon>Scleroderma</taxon>
    </lineage>
</organism>
<name>A0A0C3EDW4_9AGAM</name>
<sequence length="81" mass="8956">RLQGMKCGEKDDVRRHLTTMMTMRKELAGMGSPVDDRDFAAMIMNSLPESYRTLLCTTTAALRASGKSVTPSTIVTVVFEE</sequence>